<protein>
    <recommendedName>
        <fullName evidence="5">Cytochrome c domain-containing protein</fullName>
    </recommendedName>
</protein>
<evidence type="ECO:0000256" key="2">
    <source>
        <dbReference type="ARBA" id="ARBA00022723"/>
    </source>
</evidence>
<dbReference type="PANTHER" id="PTHR35008">
    <property type="entry name" value="BLL4482 PROTEIN-RELATED"/>
    <property type="match status" value="1"/>
</dbReference>
<dbReference type="Gene3D" id="1.10.760.10">
    <property type="entry name" value="Cytochrome c-like domain"/>
    <property type="match status" value="1"/>
</dbReference>
<dbReference type="InterPro" id="IPR036909">
    <property type="entry name" value="Cyt_c-like_dom_sf"/>
</dbReference>
<gene>
    <name evidence="6" type="ORF">GCM10011444_14900</name>
</gene>
<organism evidence="6 7">
    <name type="scientific">Winogradskyella haliclonae</name>
    <dbReference type="NCBI Taxonomy" id="2048558"/>
    <lineage>
        <taxon>Bacteria</taxon>
        <taxon>Pseudomonadati</taxon>
        <taxon>Bacteroidota</taxon>
        <taxon>Flavobacteriia</taxon>
        <taxon>Flavobacteriales</taxon>
        <taxon>Flavobacteriaceae</taxon>
        <taxon>Winogradskyella</taxon>
    </lineage>
</organism>
<reference evidence="7" key="1">
    <citation type="journal article" date="2019" name="Int. J. Syst. Evol. Microbiol.">
        <title>The Global Catalogue of Microorganisms (GCM) 10K type strain sequencing project: providing services to taxonomists for standard genome sequencing and annotation.</title>
        <authorList>
            <consortium name="The Broad Institute Genomics Platform"/>
            <consortium name="The Broad Institute Genome Sequencing Center for Infectious Disease"/>
            <person name="Wu L."/>
            <person name="Ma J."/>
        </authorList>
    </citation>
    <scope>NUCLEOTIDE SEQUENCE [LARGE SCALE GENOMIC DNA]</scope>
    <source>
        <strain evidence="7">CCM 8681</strain>
    </source>
</reference>
<feature type="domain" description="Cytochrome c" evidence="5">
    <location>
        <begin position="45"/>
        <end position="133"/>
    </location>
</feature>
<keyword evidence="2 4" id="KW-0479">Metal-binding</keyword>
<dbReference type="PROSITE" id="PS51257">
    <property type="entry name" value="PROKAR_LIPOPROTEIN"/>
    <property type="match status" value="1"/>
</dbReference>
<evidence type="ECO:0000256" key="1">
    <source>
        <dbReference type="ARBA" id="ARBA00022617"/>
    </source>
</evidence>
<evidence type="ECO:0000256" key="3">
    <source>
        <dbReference type="ARBA" id="ARBA00023004"/>
    </source>
</evidence>
<dbReference type="PROSITE" id="PS51007">
    <property type="entry name" value="CYTC"/>
    <property type="match status" value="1"/>
</dbReference>
<evidence type="ECO:0000259" key="5">
    <source>
        <dbReference type="PROSITE" id="PS51007"/>
    </source>
</evidence>
<dbReference type="Pfam" id="PF00034">
    <property type="entry name" value="Cytochrom_C"/>
    <property type="match status" value="1"/>
</dbReference>
<keyword evidence="1 4" id="KW-0349">Heme</keyword>
<accession>A0ABQ2BZ30</accession>
<dbReference type="RefSeq" id="WP_188374058.1">
    <property type="nucleotide sequence ID" value="NZ_BMDQ01000001.1"/>
</dbReference>
<keyword evidence="7" id="KW-1185">Reference proteome</keyword>
<sequence>MNTKLVLPFLILGIVFTSCNDKKADVSYSKKSSLKPSKELSPLEKSIKTGKVIYKDMCVTCHLDNGKGVPKAFPPLANSDYLKDNQEESILGLKNGMKGEIVVNGETYNSYMAPLGLGNDEIADVMNYINNSWGNDFGKMITEEEVTNLIKK</sequence>
<dbReference type="EMBL" id="BMDQ01000001">
    <property type="protein sequence ID" value="GGI57181.1"/>
    <property type="molecule type" value="Genomic_DNA"/>
</dbReference>
<dbReference type="Proteomes" id="UP000624701">
    <property type="component" value="Unassembled WGS sequence"/>
</dbReference>
<evidence type="ECO:0000313" key="6">
    <source>
        <dbReference type="EMBL" id="GGI57181.1"/>
    </source>
</evidence>
<evidence type="ECO:0000313" key="7">
    <source>
        <dbReference type="Proteomes" id="UP000624701"/>
    </source>
</evidence>
<comment type="caution">
    <text evidence="6">The sequence shown here is derived from an EMBL/GenBank/DDBJ whole genome shotgun (WGS) entry which is preliminary data.</text>
</comment>
<dbReference type="SUPFAM" id="SSF46626">
    <property type="entry name" value="Cytochrome c"/>
    <property type="match status" value="1"/>
</dbReference>
<dbReference type="InterPro" id="IPR009056">
    <property type="entry name" value="Cyt_c-like_dom"/>
</dbReference>
<keyword evidence="3 4" id="KW-0408">Iron</keyword>
<proteinExistence type="predicted"/>
<dbReference type="PANTHER" id="PTHR35008:SF8">
    <property type="entry name" value="ALCOHOL DEHYDROGENASE CYTOCHROME C SUBUNIT"/>
    <property type="match status" value="1"/>
</dbReference>
<name>A0ABQ2BZ30_9FLAO</name>
<evidence type="ECO:0000256" key="4">
    <source>
        <dbReference type="PROSITE-ProRule" id="PRU00433"/>
    </source>
</evidence>
<dbReference type="InterPro" id="IPR051459">
    <property type="entry name" value="Cytochrome_c-type_DH"/>
</dbReference>